<accession>A0A834IY96</accession>
<dbReference type="EMBL" id="JACSDY010000205">
    <property type="protein sequence ID" value="KAF7378532.1"/>
    <property type="molecule type" value="Genomic_DNA"/>
</dbReference>
<sequence length="109" mass="12580">MLRLWNFRDKNCALHVIRHLMCQIVKGTEIPDAAHEFIKKLPNDLEPKFVREAPNYPVYGSKHVAIAKIILYVLDRESRRAVQDAVEDFNQGRNIVSDSSCMHYVIGNT</sequence>
<name>A0A834IY96_VESPE</name>
<reference evidence="1" key="1">
    <citation type="journal article" date="2020" name="G3 (Bethesda)">
        <title>High-Quality Assemblies for Three Invasive Social Wasps from the &lt;i&gt;Vespula&lt;/i&gt; Genus.</title>
        <authorList>
            <person name="Harrop T.W.R."/>
            <person name="Guhlin J."/>
            <person name="McLaughlin G.M."/>
            <person name="Permina E."/>
            <person name="Stockwell P."/>
            <person name="Gilligan J."/>
            <person name="Le Lec M.F."/>
            <person name="Gruber M.A.M."/>
            <person name="Quinn O."/>
            <person name="Lovegrove M."/>
            <person name="Duncan E.J."/>
            <person name="Remnant E.J."/>
            <person name="Van Eeckhoven J."/>
            <person name="Graham B."/>
            <person name="Knapp R.A."/>
            <person name="Langford K.W."/>
            <person name="Kronenberg Z."/>
            <person name="Press M.O."/>
            <person name="Eacker S.M."/>
            <person name="Wilson-Rankin E.E."/>
            <person name="Purcell J."/>
            <person name="Lester P.J."/>
            <person name="Dearden P.K."/>
        </authorList>
    </citation>
    <scope>NUCLEOTIDE SEQUENCE</scope>
    <source>
        <strain evidence="1">Volc-1</strain>
    </source>
</reference>
<gene>
    <name evidence="1" type="ORF">H0235_018491</name>
</gene>
<organism evidence="1 2">
    <name type="scientific">Vespula pensylvanica</name>
    <name type="common">Western yellow jacket</name>
    <name type="synonym">Wasp</name>
    <dbReference type="NCBI Taxonomy" id="30213"/>
    <lineage>
        <taxon>Eukaryota</taxon>
        <taxon>Metazoa</taxon>
        <taxon>Ecdysozoa</taxon>
        <taxon>Arthropoda</taxon>
        <taxon>Hexapoda</taxon>
        <taxon>Insecta</taxon>
        <taxon>Pterygota</taxon>
        <taxon>Neoptera</taxon>
        <taxon>Endopterygota</taxon>
        <taxon>Hymenoptera</taxon>
        <taxon>Apocrita</taxon>
        <taxon>Aculeata</taxon>
        <taxon>Vespoidea</taxon>
        <taxon>Vespidae</taxon>
        <taxon>Vespinae</taxon>
        <taxon>Vespula</taxon>
    </lineage>
</organism>
<comment type="caution">
    <text evidence="1">The sequence shown here is derived from an EMBL/GenBank/DDBJ whole genome shotgun (WGS) entry which is preliminary data.</text>
</comment>
<proteinExistence type="predicted"/>
<dbReference type="Proteomes" id="UP000600918">
    <property type="component" value="Unassembled WGS sequence"/>
</dbReference>
<evidence type="ECO:0000313" key="2">
    <source>
        <dbReference type="Proteomes" id="UP000600918"/>
    </source>
</evidence>
<keyword evidence="2" id="KW-1185">Reference proteome</keyword>
<dbReference type="AlphaFoldDB" id="A0A834IY96"/>
<protein>
    <submittedName>
        <fullName evidence="1">Uncharacterized protein</fullName>
    </submittedName>
</protein>
<evidence type="ECO:0000313" key="1">
    <source>
        <dbReference type="EMBL" id="KAF7378532.1"/>
    </source>
</evidence>